<evidence type="ECO:0000313" key="3">
    <source>
        <dbReference type="EMBL" id="APH06068.1"/>
    </source>
</evidence>
<organism evidence="3 4">
    <name type="scientific">Bacillus weihaiensis</name>
    <dbReference type="NCBI Taxonomy" id="1547283"/>
    <lineage>
        <taxon>Bacteria</taxon>
        <taxon>Bacillati</taxon>
        <taxon>Bacillota</taxon>
        <taxon>Bacilli</taxon>
        <taxon>Bacillales</taxon>
        <taxon>Bacillaceae</taxon>
        <taxon>Bacillus</taxon>
    </lineage>
</organism>
<gene>
    <name evidence="3" type="ORF">A9C19_15695</name>
</gene>
<dbReference type="KEGG" id="bwh:A9C19_15695"/>
<reference evidence="3 4" key="1">
    <citation type="journal article" date="2016" name="Sci. Rep.">
        <title>Complete genome sequence and transcriptomic analysis of a novel marine strain Bacillus weihaiensis reveals the mechanism of brown algae degradation.</title>
        <authorList>
            <person name="Zhu Y."/>
            <person name="Chen P."/>
            <person name="Bao Y."/>
            <person name="Men Y."/>
            <person name="Zeng Y."/>
            <person name="Yang J."/>
            <person name="Sun J."/>
            <person name="Sun Y."/>
        </authorList>
    </citation>
    <scope>NUCLEOTIDE SEQUENCE [LARGE SCALE GENOMIC DNA]</scope>
    <source>
        <strain evidence="3 4">Alg07</strain>
    </source>
</reference>
<dbReference type="EMBL" id="CP016020">
    <property type="protein sequence ID" value="APH06068.1"/>
    <property type="molecule type" value="Genomic_DNA"/>
</dbReference>
<dbReference type="InterPro" id="IPR041796">
    <property type="entry name" value="Mre11_N"/>
</dbReference>
<protein>
    <recommendedName>
        <fullName evidence="2">Calcineurin-like phosphoesterase domain-containing protein</fullName>
    </recommendedName>
</protein>
<proteinExistence type="predicted"/>
<dbReference type="InterPro" id="IPR050535">
    <property type="entry name" value="DNA_Repair-Maintenance_Comp"/>
</dbReference>
<dbReference type="InterPro" id="IPR014576">
    <property type="entry name" value="Pesterase_YhaO"/>
</dbReference>
<sequence>MQKLTFIHAADLHLDSPFKGLKHMPHHMFDRMKDSTFRAFTRLSTYAITKKVDFVLISGDLYDDEDRSLKAQLKLKREFERLFEAGIDVFIIHGNHDHTSGNWLDLVWPSNVHIFSDKDVERKIFYRNEEATAFIYGKSYPTRSVVENITRQFVKEDNKSVYHIGMLHGSIEGNHDHDVYCPFTIQELLSKQFDYWALGHIHKRQFLHDQYPLIVYSGNIQGRHRKEEGEKGFYHVELTRDDTKTIFIPTQDILWESTEVVLHERDTMQDVLKRCESRIRDIRRYDTPVCLTITITGVSSLATSLQSREVVEDLMDALNEQEISEEAFVWVAKIKNEVVLPFTQNPTIDAFLKDIHKTAEEIPIFQHVLEPLAKHPMYRKYMEEYTKEDQKALIEQAEKLLQMELMIHSKEGK</sequence>
<dbReference type="PANTHER" id="PTHR30337:SF7">
    <property type="entry name" value="PHOSPHOESTERASE"/>
    <property type="match status" value="1"/>
</dbReference>
<dbReference type="Gene3D" id="3.60.21.10">
    <property type="match status" value="1"/>
</dbReference>
<evidence type="ECO:0000256" key="1">
    <source>
        <dbReference type="ARBA" id="ARBA00022801"/>
    </source>
</evidence>
<dbReference type="InterPro" id="IPR004843">
    <property type="entry name" value="Calcineurin-like_PHP"/>
</dbReference>
<dbReference type="InterPro" id="IPR029052">
    <property type="entry name" value="Metallo-depent_PP-like"/>
</dbReference>
<dbReference type="CDD" id="cd00840">
    <property type="entry name" value="MPP_Mre11_N"/>
    <property type="match status" value="1"/>
</dbReference>
<dbReference type="RefSeq" id="WP_072580871.1">
    <property type="nucleotide sequence ID" value="NZ_CP016020.1"/>
</dbReference>
<dbReference type="OrthoDB" id="9773856at2"/>
<dbReference type="STRING" id="1547283.A9C19_15695"/>
<keyword evidence="1" id="KW-0378">Hydrolase</keyword>
<evidence type="ECO:0000259" key="2">
    <source>
        <dbReference type="Pfam" id="PF00149"/>
    </source>
</evidence>
<dbReference type="GO" id="GO:0016787">
    <property type="term" value="F:hydrolase activity"/>
    <property type="evidence" value="ECO:0007669"/>
    <property type="project" value="UniProtKB-KW"/>
</dbReference>
<name>A0A1L3MUR1_9BACI</name>
<dbReference type="Proteomes" id="UP000181936">
    <property type="component" value="Chromosome"/>
</dbReference>
<dbReference type="SUPFAM" id="SSF56300">
    <property type="entry name" value="Metallo-dependent phosphatases"/>
    <property type="match status" value="1"/>
</dbReference>
<dbReference type="Pfam" id="PF00149">
    <property type="entry name" value="Metallophos"/>
    <property type="match status" value="1"/>
</dbReference>
<accession>A0A1L3MUR1</accession>
<dbReference type="PANTHER" id="PTHR30337">
    <property type="entry name" value="COMPONENT OF ATP-DEPENDENT DSDNA EXONUCLEASE"/>
    <property type="match status" value="1"/>
</dbReference>
<evidence type="ECO:0000313" key="4">
    <source>
        <dbReference type="Proteomes" id="UP000181936"/>
    </source>
</evidence>
<dbReference type="AlphaFoldDB" id="A0A1L3MUR1"/>
<dbReference type="PIRSF" id="PIRSF033091">
    <property type="entry name" value="Pesterase_YhaO"/>
    <property type="match status" value="1"/>
</dbReference>
<keyword evidence="4" id="KW-1185">Reference proteome</keyword>
<feature type="domain" description="Calcineurin-like phosphoesterase" evidence="2">
    <location>
        <begin position="5"/>
        <end position="203"/>
    </location>
</feature>